<sequence>MSLIADLRKGSSAPVSRYFRNILDMWLKDKLFFLLAPESSGVAVNEVPDGHNLRSNGFVLGYLPYRMINWLWYNAALYADRTAQGSAALELCACRTTLLELTLKSAQYVVKGQVAFARLTYGGGLSGVVDEENRSSYRL</sequence>
<dbReference type="EMBL" id="KV448528">
    <property type="protein sequence ID" value="OAX35142.1"/>
    <property type="molecule type" value="Genomic_DNA"/>
</dbReference>
<dbReference type="AlphaFoldDB" id="A0A1B7MR91"/>
<evidence type="ECO:0000313" key="1">
    <source>
        <dbReference type="EMBL" id="OAX35142.1"/>
    </source>
</evidence>
<dbReference type="InParanoid" id="A0A1B7MR91"/>
<keyword evidence="2" id="KW-1185">Reference proteome</keyword>
<gene>
    <name evidence="1" type="ORF">K503DRAFT_785282</name>
</gene>
<organism evidence="1 2">
    <name type="scientific">Rhizopogon vinicolor AM-OR11-026</name>
    <dbReference type="NCBI Taxonomy" id="1314800"/>
    <lineage>
        <taxon>Eukaryota</taxon>
        <taxon>Fungi</taxon>
        <taxon>Dikarya</taxon>
        <taxon>Basidiomycota</taxon>
        <taxon>Agaricomycotina</taxon>
        <taxon>Agaricomycetes</taxon>
        <taxon>Agaricomycetidae</taxon>
        <taxon>Boletales</taxon>
        <taxon>Suillineae</taxon>
        <taxon>Rhizopogonaceae</taxon>
        <taxon>Rhizopogon</taxon>
    </lineage>
</organism>
<reference evidence="1 2" key="1">
    <citation type="submission" date="2016-06" db="EMBL/GenBank/DDBJ databases">
        <title>Comparative genomics of the ectomycorrhizal sister species Rhizopogon vinicolor and Rhizopogon vesiculosus (Basidiomycota: Boletales) reveals a divergence of the mating type B locus.</title>
        <authorList>
            <consortium name="DOE Joint Genome Institute"/>
            <person name="Mujic A.B."/>
            <person name="Kuo A."/>
            <person name="Tritt A."/>
            <person name="Lipzen A."/>
            <person name="Chen C."/>
            <person name="Johnson J."/>
            <person name="Sharma A."/>
            <person name="Barry K."/>
            <person name="Grigoriev I.V."/>
            <person name="Spatafora J.W."/>
        </authorList>
    </citation>
    <scope>NUCLEOTIDE SEQUENCE [LARGE SCALE GENOMIC DNA]</scope>
    <source>
        <strain evidence="1 2">AM-OR11-026</strain>
    </source>
</reference>
<proteinExistence type="predicted"/>
<dbReference type="Proteomes" id="UP000092154">
    <property type="component" value="Unassembled WGS sequence"/>
</dbReference>
<accession>A0A1B7MR91</accession>
<evidence type="ECO:0000313" key="2">
    <source>
        <dbReference type="Proteomes" id="UP000092154"/>
    </source>
</evidence>
<protein>
    <submittedName>
        <fullName evidence="1">Uncharacterized protein</fullName>
    </submittedName>
</protein>
<name>A0A1B7MR91_9AGAM</name>